<dbReference type="InterPro" id="IPR008978">
    <property type="entry name" value="HSP20-like_chaperone"/>
</dbReference>
<dbReference type="EMBL" id="BDQV01001117">
    <property type="protein sequence ID" value="GAY69162.1"/>
    <property type="molecule type" value="Genomic_DNA"/>
</dbReference>
<name>A0A2H5QX30_CITUN</name>
<protein>
    <recommendedName>
        <fullName evidence="1">SHSP domain-containing protein</fullName>
    </recommendedName>
</protein>
<dbReference type="InterPro" id="IPR002068">
    <property type="entry name" value="A-crystallin/Hsp20_dom"/>
</dbReference>
<gene>
    <name evidence="2" type="ORF">CUMW_269880</name>
</gene>
<dbReference type="STRING" id="55188.A0A2H5QX30"/>
<evidence type="ECO:0000313" key="2">
    <source>
        <dbReference type="EMBL" id="GAY69162.1"/>
    </source>
</evidence>
<accession>A0A2H5QX30</accession>
<proteinExistence type="predicted"/>
<dbReference type="Proteomes" id="UP000236630">
    <property type="component" value="Unassembled WGS sequence"/>
</dbReference>
<feature type="domain" description="SHSP" evidence="1">
    <location>
        <begin position="5"/>
        <end position="44"/>
    </location>
</feature>
<dbReference type="Gene3D" id="2.60.40.790">
    <property type="match status" value="1"/>
</dbReference>
<comment type="caution">
    <text evidence="2">The sequence shown here is derived from an EMBL/GenBank/DDBJ whole genome shotgun (WGS) entry which is preliminary data.</text>
</comment>
<reference evidence="2 3" key="1">
    <citation type="journal article" date="2017" name="Front. Genet.">
        <title>Draft sequencing of the heterozygous diploid genome of Satsuma (Citrus unshiu Marc.) using a hybrid assembly approach.</title>
        <authorList>
            <person name="Shimizu T."/>
            <person name="Tanizawa Y."/>
            <person name="Mochizuki T."/>
            <person name="Nagasaki H."/>
            <person name="Yoshioka T."/>
            <person name="Toyoda A."/>
            <person name="Fujiyama A."/>
            <person name="Kaminuma E."/>
            <person name="Nakamura Y."/>
        </authorList>
    </citation>
    <scope>NUCLEOTIDE SEQUENCE [LARGE SCALE GENOMIC DNA]</scope>
    <source>
        <strain evidence="3">cv. Miyagawa wase</strain>
    </source>
</reference>
<dbReference type="AlphaFoldDB" id="A0A2H5QX30"/>
<evidence type="ECO:0000313" key="3">
    <source>
        <dbReference type="Proteomes" id="UP000236630"/>
    </source>
</evidence>
<sequence>MIIKEEVEGKNDNRAERTFGKFWRQFRMPMNADLDHVKAHLENGSKDHSAITSRGRRAA</sequence>
<keyword evidence="3" id="KW-1185">Reference proteome</keyword>
<dbReference type="Pfam" id="PF00011">
    <property type="entry name" value="HSP20"/>
    <property type="match status" value="1"/>
</dbReference>
<evidence type="ECO:0000259" key="1">
    <source>
        <dbReference type="Pfam" id="PF00011"/>
    </source>
</evidence>
<dbReference type="SUPFAM" id="SSF49764">
    <property type="entry name" value="HSP20-like chaperones"/>
    <property type="match status" value="1"/>
</dbReference>
<organism evidence="2 3">
    <name type="scientific">Citrus unshiu</name>
    <name type="common">Satsuma mandarin</name>
    <name type="synonym">Citrus nobilis var. unshiu</name>
    <dbReference type="NCBI Taxonomy" id="55188"/>
    <lineage>
        <taxon>Eukaryota</taxon>
        <taxon>Viridiplantae</taxon>
        <taxon>Streptophyta</taxon>
        <taxon>Embryophyta</taxon>
        <taxon>Tracheophyta</taxon>
        <taxon>Spermatophyta</taxon>
        <taxon>Magnoliopsida</taxon>
        <taxon>eudicotyledons</taxon>
        <taxon>Gunneridae</taxon>
        <taxon>Pentapetalae</taxon>
        <taxon>rosids</taxon>
        <taxon>malvids</taxon>
        <taxon>Sapindales</taxon>
        <taxon>Rutaceae</taxon>
        <taxon>Aurantioideae</taxon>
        <taxon>Citrus</taxon>
    </lineage>
</organism>